<dbReference type="OrthoDB" id="9811314at2"/>
<dbReference type="GO" id="GO:0046872">
    <property type="term" value="F:metal ion binding"/>
    <property type="evidence" value="ECO:0007669"/>
    <property type="project" value="InterPro"/>
</dbReference>
<dbReference type="Pfam" id="PF00675">
    <property type="entry name" value="Peptidase_M16"/>
    <property type="match status" value="1"/>
</dbReference>
<dbReference type="SUPFAM" id="SSF63411">
    <property type="entry name" value="LuxS/MPP-like metallohydrolase"/>
    <property type="match status" value="2"/>
</dbReference>
<dbReference type="EMBL" id="FMYU01000001">
    <property type="protein sequence ID" value="SDC01993.1"/>
    <property type="molecule type" value="Genomic_DNA"/>
</dbReference>
<organism evidence="6 7">
    <name type="scientific">Desulfurella multipotens</name>
    <dbReference type="NCBI Taxonomy" id="79269"/>
    <lineage>
        <taxon>Bacteria</taxon>
        <taxon>Pseudomonadati</taxon>
        <taxon>Campylobacterota</taxon>
        <taxon>Desulfurellia</taxon>
        <taxon>Desulfurellales</taxon>
        <taxon>Desulfurellaceae</taxon>
        <taxon>Desulfurella</taxon>
    </lineage>
</organism>
<dbReference type="RefSeq" id="WP_092127568.1">
    <property type="nucleotide sequence ID" value="NZ_FMYU01000001.1"/>
</dbReference>
<dbReference type="PROSITE" id="PS00143">
    <property type="entry name" value="INSULINASE"/>
    <property type="match status" value="1"/>
</dbReference>
<keyword evidence="7" id="KW-1185">Reference proteome</keyword>
<dbReference type="Gene3D" id="3.30.830.10">
    <property type="entry name" value="Metalloenzyme, LuxS/M16 peptidase-like"/>
    <property type="match status" value="2"/>
</dbReference>
<gene>
    <name evidence="6" type="ORF">SAMN05660835_00226</name>
</gene>
<dbReference type="GO" id="GO:0006508">
    <property type="term" value="P:proteolysis"/>
    <property type="evidence" value="ECO:0007669"/>
    <property type="project" value="InterPro"/>
</dbReference>
<sequence>MKLQTLKKSGVVGSVGIFVKVGSAYENDNERGLSHMLEHMVFKGTNKRSYFDIAKEIDRLGGIINAFTSKEYTCFYVKVLNDYIEKAWDVLIDIITNPTLNNVELEKEKDVIIEEINASNDDPQSAVFDAFFENAIPTSLGKPILGKKEQIASYTREDLLNFLGKFYKPENMIVAYVGEGAKIEVKDKQEFYYKDYFEKSSFISDYEFKFIPGKDIIKRQLEQTNIILGCELFSIYDKRKYAAFLANNFFGGNMSSRLFQSIREEKSLCYSIYSSIMFFKKGGIFYISSSTSNEKTQNLIDACIEEFNKFKKNGMTKSELEDIKTNFKGQYGLSLESTNSLMIKLGSDYLTYNAYQDPKDIFLNVDRVTLNDIMEVLNLLNTEKMHLTCLGNINDISF</sequence>
<dbReference type="GO" id="GO:0004222">
    <property type="term" value="F:metalloendopeptidase activity"/>
    <property type="evidence" value="ECO:0007669"/>
    <property type="project" value="InterPro"/>
</dbReference>
<dbReference type="InterPro" id="IPR050361">
    <property type="entry name" value="MPP/UQCRC_Complex"/>
</dbReference>
<evidence type="ECO:0000256" key="1">
    <source>
        <dbReference type="ARBA" id="ARBA00001947"/>
    </source>
</evidence>
<evidence type="ECO:0000313" key="6">
    <source>
        <dbReference type="EMBL" id="SDC01993.1"/>
    </source>
</evidence>
<feature type="domain" description="Peptidase M16 C-terminal" evidence="5">
    <location>
        <begin position="154"/>
        <end position="326"/>
    </location>
</feature>
<name>A0A1G6I6K9_9BACT</name>
<comment type="similarity">
    <text evidence="2 3">Belongs to the peptidase M16 family.</text>
</comment>
<evidence type="ECO:0000256" key="2">
    <source>
        <dbReference type="ARBA" id="ARBA00007261"/>
    </source>
</evidence>
<accession>A0A1G6I6K9</accession>
<feature type="domain" description="Peptidase M16 N-terminal" evidence="4">
    <location>
        <begin position="12"/>
        <end position="146"/>
    </location>
</feature>
<evidence type="ECO:0000256" key="3">
    <source>
        <dbReference type="RuleBase" id="RU004447"/>
    </source>
</evidence>
<dbReference type="Pfam" id="PF05193">
    <property type="entry name" value="Peptidase_M16_C"/>
    <property type="match status" value="1"/>
</dbReference>
<dbReference type="InterPro" id="IPR001431">
    <property type="entry name" value="Pept_M16_Zn_BS"/>
</dbReference>
<reference evidence="7" key="1">
    <citation type="submission" date="2016-10" db="EMBL/GenBank/DDBJ databases">
        <authorList>
            <person name="Varghese N."/>
            <person name="Submissions S."/>
        </authorList>
    </citation>
    <scope>NUCLEOTIDE SEQUENCE [LARGE SCALE GENOMIC DNA]</scope>
    <source>
        <strain evidence="7">DSM 8415</strain>
    </source>
</reference>
<dbReference type="PANTHER" id="PTHR11851">
    <property type="entry name" value="METALLOPROTEASE"/>
    <property type="match status" value="1"/>
</dbReference>
<dbReference type="PANTHER" id="PTHR11851:SF49">
    <property type="entry name" value="MITOCHONDRIAL-PROCESSING PEPTIDASE SUBUNIT ALPHA"/>
    <property type="match status" value="1"/>
</dbReference>
<dbReference type="AlphaFoldDB" id="A0A1G6I6K9"/>
<dbReference type="InterPro" id="IPR011249">
    <property type="entry name" value="Metalloenz_LuxS/M16"/>
</dbReference>
<comment type="cofactor">
    <cofactor evidence="1">
        <name>Zn(2+)</name>
        <dbReference type="ChEBI" id="CHEBI:29105"/>
    </cofactor>
</comment>
<evidence type="ECO:0000259" key="5">
    <source>
        <dbReference type="Pfam" id="PF05193"/>
    </source>
</evidence>
<proteinExistence type="inferred from homology"/>
<dbReference type="InterPro" id="IPR007863">
    <property type="entry name" value="Peptidase_M16_C"/>
</dbReference>
<dbReference type="Proteomes" id="UP000199411">
    <property type="component" value="Unassembled WGS sequence"/>
</dbReference>
<protein>
    <submittedName>
        <fullName evidence="6">Predicted Zn-dependent peptidase</fullName>
    </submittedName>
</protein>
<dbReference type="InterPro" id="IPR011765">
    <property type="entry name" value="Pept_M16_N"/>
</dbReference>
<evidence type="ECO:0000259" key="4">
    <source>
        <dbReference type="Pfam" id="PF00675"/>
    </source>
</evidence>
<evidence type="ECO:0000313" key="7">
    <source>
        <dbReference type="Proteomes" id="UP000199411"/>
    </source>
</evidence>